<dbReference type="EMBL" id="BX284602">
    <property type="protein sequence ID" value="SPC47294.2"/>
    <property type="molecule type" value="Genomic_DNA"/>
</dbReference>
<keyword evidence="2" id="KW-1185">Reference proteome</keyword>
<dbReference type="Proteomes" id="UP000001940">
    <property type="component" value="Chromosome II"/>
</dbReference>
<accession>A0A2K5ATQ7</accession>
<evidence type="ECO:0000313" key="3">
    <source>
        <dbReference type="WormBase" id="F44E5.17"/>
    </source>
</evidence>
<organism evidence="1 2">
    <name type="scientific">Caenorhabditis elegans</name>
    <dbReference type="NCBI Taxonomy" id="6239"/>
    <lineage>
        <taxon>Eukaryota</taxon>
        <taxon>Metazoa</taxon>
        <taxon>Ecdysozoa</taxon>
        <taxon>Nematoda</taxon>
        <taxon>Chromadorea</taxon>
        <taxon>Rhabditida</taxon>
        <taxon>Rhabditina</taxon>
        <taxon>Rhabditomorpha</taxon>
        <taxon>Rhabditoidea</taxon>
        <taxon>Rhabditidae</taxon>
        <taxon>Peloderinae</taxon>
        <taxon>Caenorhabditis</taxon>
    </lineage>
</organism>
<dbReference type="InParanoid" id="A0A2K5ATQ7"/>
<reference evidence="1 2" key="1">
    <citation type="journal article" date="1998" name="Science">
        <title>Genome sequence of the nematode C. elegans: a platform for investigating biology.</title>
        <authorList>
            <consortium name="The C. elegans sequencing consortium"/>
            <person name="Sulson J.E."/>
            <person name="Waterston R."/>
        </authorList>
    </citation>
    <scope>NUCLEOTIDE SEQUENCE [LARGE SCALE GENOMIC DNA]</scope>
    <source>
        <strain evidence="1 2">Bristol N2</strain>
    </source>
</reference>
<evidence type="ECO:0000313" key="2">
    <source>
        <dbReference type="Proteomes" id="UP000001940"/>
    </source>
</evidence>
<proteinExistence type="predicted"/>
<dbReference type="WormBase" id="F44E5.17">
    <property type="protein sequence ID" value="CE52498"/>
    <property type="gene ID" value="WBGene00303054"/>
</dbReference>
<protein>
    <submittedName>
        <fullName evidence="1">Uncharacterized protein</fullName>
    </submittedName>
</protein>
<gene>
    <name evidence="1" type="ORF">CELE_F44E5.17</name>
    <name evidence="1 3" type="ORF">F44E5.17</name>
</gene>
<dbReference type="AGR" id="WB:WBGene00303054"/>
<sequence length="15" mass="1641">MYFLISSLVSPSLPS</sequence>
<evidence type="ECO:0000313" key="1">
    <source>
        <dbReference type="EMBL" id="SPC47294.2"/>
    </source>
</evidence>
<name>A0A2K5ATQ7_CAEEL</name>